<dbReference type="GO" id="GO:0009061">
    <property type="term" value="P:anaerobic respiration"/>
    <property type="evidence" value="ECO:0007669"/>
    <property type="project" value="TreeGrafter"/>
</dbReference>
<dbReference type="PANTHER" id="PTHR43742:SF3">
    <property type="entry name" value="DIMETHYL SULFOXIDE REDUCTASE DMSA"/>
    <property type="match status" value="1"/>
</dbReference>
<dbReference type="InterPro" id="IPR006657">
    <property type="entry name" value="MoPterin_dinucl-bd_dom"/>
</dbReference>
<keyword evidence="10" id="KW-1185">Reference proteome</keyword>
<evidence type="ECO:0000256" key="4">
    <source>
        <dbReference type="ARBA" id="ARBA00022723"/>
    </source>
</evidence>
<dbReference type="Pfam" id="PF01568">
    <property type="entry name" value="Molydop_binding"/>
    <property type="match status" value="1"/>
</dbReference>
<proteinExistence type="inferred from homology"/>
<evidence type="ECO:0000313" key="9">
    <source>
        <dbReference type="EMBL" id="QQG66396.1"/>
    </source>
</evidence>
<dbReference type="GO" id="GO:0051539">
    <property type="term" value="F:4 iron, 4 sulfur cluster binding"/>
    <property type="evidence" value="ECO:0007669"/>
    <property type="project" value="InterPro"/>
</dbReference>
<dbReference type="PANTHER" id="PTHR43742">
    <property type="entry name" value="TRIMETHYLAMINE-N-OXIDE REDUCTASE"/>
    <property type="match status" value="1"/>
</dbReference>
<dbReference type="GO" id="GO:0030151">
    <property type="term" value="F:molybdenum ion binding"/>
    <property type="evidence" value="ECO:0007669"/>
    <property type="project" value="InterPro"/>
</dbReference>
<evidence type="ECO:0000256" key="1">
    <source>
        <dbReference type="ARBA" id="ARBA00001942"/>
    </source>
</evidence>
<comment type="cofactor">
    <cofactor evidence="1">
        <name>Mo-bis(molybdopterin guanine dinucleotide)</name>
        <dbReference type="ChEBI" id="CHEBI:60539"/>
    </cofactor>
</comment>
<evidence type="ECO:0000256" key="3">
    <source>
        <dbReference type="ARBA" id="ARBA00022505"/>
    </source>
</evidence>
<comment type="similarity">
    <text evidence="2">Belongs to the prokaryotic molybdopterin-containing oxidoreductase family.</text>
</comment>
<name>A0A7T6AR43_9BACT</name>
<dbReference type="Pfam" id="PF00384">
    <property type="entry name" value="Molybdopterin"/>
    <property type="match status" value="1"/>
</dbReference>
<keyword evidence="5" id="KW-0560">Oxidoreductase</keyword>
<dbReference type="AlphaFoldDB" id="A0A7T6AR43"/>
<evidence type="ECO:0000259" key="8">
    <source>
        <dbReference type="PROSITE" id="PS51669"/>
    </source>
</evidence>
<dbReference type="NCBIfam" id="TIGR02166">
    <property type="entry name" value="dmsA_ynfE"/>
    <property type="match status" value="1"/>
</dbReference>
<gene>
    <name evidence="9" type="ORF">HP555_11210</name>
</gene>
<dbReference type="SUPFAM" id="SSF50692">
    <property type="entry name" value="ADC-like"/>
    <property type="match status" value="1"/>
</dbReference>
<dbReference type="Gene3D" id="2.40.40.20">
    <property type="match status" value="1"/>
</dbReference>
<evidence type="ECO:0000313" key="10">
    <source>
        <dbReference type="Proteomes" id="UP000596092"/>
    </source>
</evidence>
<dbReference type="InterPro" id="IPR006656">
    <property type="entry name" value="Mopterin_OxRdtase"/>
</dbReference>
<dbReference type="InterPro" id="IPR050612">
    <property type="entry name" value="Prok_Mopterin_Oxidored"/>
</dbReference>
<dbReference type="FunFam" id="3.40.228.10:FF:000004">
    <property type="entry name" value="Dimethyl sulfoxide reductase subunit A"/>
    <property type="match status" value="1"/>
</dbReference>
<evidence type="ECO:0000256" key="7">
    <source>
        <dbReference type="ARBA" id="ARBA00023014"/>
    </source>
</evidence>
<dbReference type="InterPro" id="IPR009010">
    <property type="entry name" value="Asp_de-COase-like_dom_sf"/>
</dbReference>
<dbReference type="GO" id="GO:0009055">
    <property type="term" value="F:electron transfer activity"/>
    <property type="evidence" value="ECO:0007669"/>
    <property type="project" value="TreeGrafter"/>
</dbReference>
<dbReference type="InterPro" id="IPR006963">
    <property type="entry name" value="Mopterin_OxRdtase_4Fe-4S_dom"/>
</dbReference>
<dbReference type="KEGG" id="dog:HP555_11210"/>
<accession>A0A7T6AR43</accession>
<dbReference type="GO" id="GO:0009389">
    <property type="term" value="F:dimethyl sulfoxide reductase activity"/>
    <property type="evidence" value="ECO:0007669"/>
    <property type="project" value="InterPro"/>
</dbReference>
<evidence type="ECO:0000256" key="5">
    <source>
        <dbReference type="ARBA" id="ARBA00023002"/>
    </source>
</evidence>
<protein>
    <submittedName>
        <fullName evidence="9">Molybdopterin-dependent oxidoreductase</fullName>
    </submittedName>
</protein>
<dbReference type="PROSITE" id="PS00932">
    <property type="entry name" value="MOLYBDOPTERIN_PROK_3"/>
    <property type="match status" value="1"/>
</dbReference>
<dbReference type="Pfam" id="PF04879">
    <property type="entry name" value="Molybdop_Fe4S4"/>
    <property type="match status" value="1"/>
</dbReference>
<evidence type="ECO:0000256" key="2">
    <source>
        <dbReference type="ARBA" id="ARBA00010312"/>
    </source>
</evidence>
<dbReference type="SMART" id="SM00926">
    <property type="entry name" value="Molybdop_Fe4S4"/>
    <property type="match status" value="1"/>
</dbReference>
<dbReference type="InterPro" id="IPR011888">
    <property type="entry name" value="Anaer_DMSO_reductase"/>
</dbReference>
<evidence type="ECO:0000256" key="6">
    <source>
        <dbReference type="ARBA" id="ARBA00023004"/>
    </source>
</evidence>
<dbReference type="GO" id="GO:0043546">
    <property type="term" value="F:molybdopterin cofactor binding"/>
    <property type="evidence" value="ECO:0007669"/>
    <property type="project" value="InterPro"/>
</dbReference>
<dbReference type="PROSITE" id="PS51669">
    <property type="entry name" value="4FE4S_MOW_BIS_MGD"/>
    <property type="match status" value="1"/>
</dbReference>
<reference evidence="9 10" key="1">
    <citation type="submission" date="2020-05" db="EMBL/GenBank/DDBJ databases">
        <title>Complete genome of Desulfobulbus oligotrophicus.</title>
        <authorList>
            <person name="Podar M."/>
        </authorList>
    </citation>
    <scope>NUCLEOTIDE SEQUENCE [LARGE SCALE GENOMIC DNA]</scope>
    <source>
        <strain evidence="9 10">Prop6</strain>
    </source>
</reference>
<feature type="domain" description="4Fe-4S Mo/W bis-MGD-type" evidence="8">
    <location>
        <begin position="29"/>
        <end position="90"/>
    </location>
</feature>
<organism evidence="9 10">
    <name type="scientific">Desulfobulbus oligotrophicus</name>
    <dbReference type="NCBI Taxonomy" id="1909699"/>
    <lineage>
        <taxon>Bacteria</taxon>
        <taxon>Pseudomonadati</taxon>
        <taxon>Thermodesulfobacteriota</taxon>
        <taxon>Desulfobulbia</taxon>
        <taxon>Desulfobulbales</taxon>
        <taxon>Desulfobulbaceae</taxon>
        <taxon>Desulfobulbus</taxon>
    </lineage>
</organism>
<dbReference type="Proteomes" id="UP000596092">
    <property type="component" value="Chromosome"/>
</dbReference>
<keyword evidence="7" id="KW-0411">Iron-sulfur</keyword>
<keyword evidence="6" id="KW-0408">Iron</keyword>
<keyword evidence="3" id="KW-0500">Molybdenum</keyword>
<dbReference type="InterPro" id="IPR006655">
    <property type="entry name" value="Mopterin_OxRdtase_prok_CS"/>
</dbReference>
<sequence length="781" mass="87291">MKLGLLLGTGAFVDLYGLPSIAGNIPAGEKTVWSNCWAHCHCSCLLKMVVEGDRIKRVETDDMGDDTFGMHQTRACLRGRSLHKRTYAPDRIKYPLRRVGKRGEGKFERITWEEAYEEVHLRLKNIIATYGNDSIFCRIGYNSIPGPYHFVERFLNSIGGHVEAHGNYSNAQINEAVKLTYGGHFNDSSPMEMAFSDLIVLFGDNPAVTRMSGGGGTYLYQVGKNKSKARTIIIDPRYTETACGREDQWIPIRPGTDAALVEAVAYVLITENRVDEGFLRTHCYGYDAEEGDPEKGIPPLPAHLGYKAYILGTAPGETPKTPEWAAPICGVPVQTIVQLARDIANARAPFIAQGWGLQRQAAGEQNSRAVCMLPILVGKLGMRGTCNGANAFSAPESNMVMMPFGDNKVKAKVPCFLWPQAVLDGKNMTAKKDCIRGADGLKTDIKCVVQYQGNWLLNQHGGTNQLAELLRDESKLEFIFIMENHMTASARYADILLPSITWPENSRYNVYGTYAVYAEPVVERLFGCPHPYDVFTELARRFGVEKQFTEGRTWDQWQDHLYVQTREKSPNLPPIEELKAKKAIRLPYDPDEERFGMKKFRQDPGANPLKTPSGKIEIYSLELAQRAQTWIMPEGEKLTPLPQYCETWEGYSETGKSQYPLQFISYKPRSRAHSTFGNIPWLQEAVEDCLHINPIDAQARNIRQHQLVEVFNDRGKIHVPVRITPRIMPGVVAKAEGTQYSPDTRGVDTGHCANTLTKLGGRSHVVKANAVNTCLVDVKAV</sequence>
<dbReference type="Gene3D" id="3.40.228.10">
    <property type="entry name" value="Dimethylsulfoxide Reductase, domain 2"/>
    <property type="match status" value="1"/>
</dbReference>
<dbReference type="Gene3D" id="3.40.50.740">
    <property type="match status" value="1"/>
</dbReference>
<dbReference type="EMBL" id="CP054140">
    <property type="protein sequence ID" value="QQG66396.1"/>
    <property type="molecule type" value="Genomic_DNA"/>
</dbReference>
<keyword evidence="4" id="KW-0479">Metal-binding</keyword>
<dbReference type="Gene3D" id="2.20.25.90">
    <property type="entry name" value="ADC-like domains"/>
    <property type="match status" value="1"/>
</dbReference>
<dbReference type="SUPFAM" id="SSF53706">
    <property type="entry name" value="Formate dehydrogenase/DMSO reductase, domains 1-3"/>
    <property type="match status" value="1"/>
</dbReference>
<dbReference type="GO" id="GO:0030288">
    <property type="term" value="C:outer membrane-bounded periplasmic space"/>
    <property type="evidence" value="ECO:0007669"/>
    <property type="project" value="TreeGrafter"/>
</dbReference>